<proteinExistence type="predicted"/>
<keyword evidence="1" id="KW-0472">Membrane</keyword>
<dbReference type="Proteomes" id="UP000198688">
    <property type="component" value="Chromosome I"/>
</dbReference>
<sequence length="98" mass="11171">MSKNTVKRPLTHQRRTRGSRLRLPVMVALLVWFLSGRPLDGRRHSDCTFWTAGTRRVGRPSYLITFRWWALAAGWQRLGLRLTAVAVLSMAVVGVVAR</sequence>
<dbReference type="EMBL" id="LT629758">
    <property type="protein sequence ID" value="SDT38112.1"/>
    <property type="molecule type" value="Genomic_DNA"/>
</dbReference>
<evidence type="ECO:0000256" key="1">
    <source>
        <dbReference type="SAM" id="Phobius"/>
    </source>
</evidence>
<dbReference type="AlphaFoldDB" id="A0A1H1ZXI9"/>
<dbReference type="OrthoDB" id="3298361at2"/>
<name>A0A1H1ZXI9_9ACTN</name>
<keyword evidence="1" id="KW-0812">Transmembrane</keyword>
<evidence type="ECO:0000313" key="2">
    <source>
        <dbReference type="EMBL" id="SDT38112.1"/>
    </source>
</evidence>
<feature type="transmembrane region" description="Helical" evidence="1">
    <location>
        <begin position="21"/>
        <end position="39"/>
    </location>
</feature>
<protein>
    <submittedName>
        <fullName evidence="2">Uncharacterized protein</fullName>
    </submittedName>
</protein>
<dbReference type="STRING" id="113562.SAMN04489716_3537"/>
<keyword evidence="1" id="KW-1133">Transmembrane helix</keyword>
<dbReference type="RefSeq" id="WP_157751656.1">
    <property type="nucleotide sequence ID" value="NZ_BOMJ01000010.1"/>
</dbReference>
<reference evidence="2 3" key="1">
    <citation type="submission" date="2016-10" db="EMBL/GenBank/DDBJ databases">
        <authorList>
            <person name="de Groot N.N."/>
        </authorList>
    </citation>
    <scope>NUCLEOTIDE SEQUENCE [LARGE SCALE GENOMIC DNA]</scope>
    <source>
        <strain evidence="2 3">DSM 43941</strain>
    </source>
</reference>
<organism evidence="2 3">
    <name type="scientific">Actinoplanes derwentensis</name>
    <dbReference type="NCBI Taxonomy" id="113562"/>
    <lineage>
        <taxon>Bacteria</taxon>
        <taxon>Bacillati</taxon>
        <taxon>Actinomycetota</taxon>
        <taxon>Actinomycetes</taxon>
        <taxon>Micromonosporales</taxon>
        <taxon>Micromonosporaceae</taxon>
        <taxon>Actinoplanes</taxon>
    </lineage>
</organism>
<keyword evidence="3" id="KW-1185">Reference proteome</keyword>
<accession>A0A1H1ZXI9</accession>
<feature type="transmembrane region" description="Helical" evidence="1">
    <location>
        <begin position="78"/>
        <end position="97"/>
    </location>
</feature>
<gene>
    <name evidence="2" type="ORF">SAMN04489716_3537</name>
</gene>
<evidence type="ECO:0000313" key="3">
    <source>
        <dbReference type="Proteomes" id="UP000198688"/>
    </source>
</evidence>